<sequence length="378" mass="39889">MTNSTKPLSGIRVVDLSTLGPGPFASMILASHGADVIQIQRPGTNDNPTPYFNHDKRIIGLDLKNEEGRDVARKLISTADVVIEGYRPGAMARLGLGPDTLCEANPRLIYVHLTGWGQDGPYATRAGHDINYISIAGALGAIGGGHPTPPLAIVGDFAGGGLFAVIGVLLALRQRESTGRGQVVDAAIVDGVSTLMWSTLARTLSGIHREPGTNLTDGGRPYYRAYPCADGKFFALGAIEPQFYAVALVVLGLGDEDPANQNDPTHWPVVEAKMTAAFRTRTRDEWTERFAGTDGCGAPVLEVAETLTDPHLVARGTVVPAGDTARAHPAPRLSAAVGAPTTEVEEIAALFAEIDLTDQQVDQLVTAGVLHIEARALV</sequence>
<dbReference type="InterPro" id="IPR050509">
    <property type="entry name" value="CoA-transferase_III"/>
</dbReference>
<proteinExistence type="predicted"/>
<keyword evidence="1" id="KW-0808">Transferase</keyword>
<reference evidence="1" key="1">
    <citation type="submission" date="2022-10" db="EMBL/GenBank/DDBJ databases">
        <title>The complete genomes of actinobacterial strains from the NBC collection.</title>
        <authorList>
            <person name="Joergensen T.S."/>
            <person name="Alvarez Arevalo M."/>
            <person name="Sterndorff E.B."/>
            <person name="Faurdal D."/>
            <person name="Vuksanovic O."/>
            <person name="Mourched A.-S."/>
            <person name="Charusanti P."/>
            <person name="Shaw S."/>
            <person name="Blin K."/>
            <person name="Weber T."/>
        </authorList>
    </citation>
    <scope>NUCLEOTIDE SEQUENCE</scope>
    <source>
        <strain evidence="1">NBC_01482</strain>
    </source>
</reference>
<accession>A0ABZ1YU97</accession>
<dbReference type="Gene3D" id="3.40.50.10540">
    <property type="entry name" value="Crotonobetainyl-coa:carnitine coa-transferase, domain 1"/>
    <property type="match status" value="1"/>
</dbReference>
<protein>
    <submittedName>
        <fullName evidence="1">CoA transferase</fullName>
    </submittedName>
</protein>
<dbReference type="InterPro" id="IPR023606">
    <property type="entry name" value="CoA-Trfase_III_dom_1_sf"/>
</dbReference>
<dbReference type="SUPFAM" id="SSF89796">
    <property type="entry name" value="CoA-transferase family III (CaiB/BaiF)"/>
    <property type="match status" value="1"/>
</dbReference>
<dbReference type="Proteomes" id="UP001432062">
    <property type="component" value="Chromosome"/>
</dbReference>
<dbReference type="PANTHER" id="PTHR48228">
    <property type="entry name" value="SUCCINYL-COA--D-CITRAMALATE COA-TRANSFERASE"/>
    <property type="match status" value="1"/>
</dbReference>
<keyword evidence="2" id="KW-1185">Reference proteome</keyword>
<name>A0ABZ1YU97_9NOCA</name>
<dbReference type="RefSeq" id="WP_329410479.1">
    <property type="nucleotide sequence ID" value="NZ_CP109441.1"/>
</dbReference>
<dbReference type="EMBL" id="CP109441">
    <property type="protein sequence ID" value="WUV46608.1"/>
    <property type="molecule type" value="Genomic_DNA"/>
</dbReference>
<dbReference type="GO" id="GO:0016740">
    <property type="term" value="F:transferase activity"/>
    <property type="evidence" value="ECO:0007669"/>
    <property type="project" value="UniProtKB-KW"/>
</dbReference>
<organism evidence="1 2">
    <name type="scientific">Nocardia vinacea</name>
    <dbReference type="NCBI Taxonomy" id="96468"/>
    <lineage>
        <taxon>Bacteria</taxon>
        <taxon>Bacillati</taxon>
        <taxon>Actinomycetota</taxon>
        <taxon>Actinomycetes</taxon>
        <taxon>Mycobacteriales</taxon>
        <taxon>Nocardiaceae</taxon>
        <taxon>Nocardia</taxon>
    </lineage>
</organism>
<dbReference type="Pfam" id="PF02515">
    <property type="entry name" value="CoA_transf_3"/>
    <property type="match status" value="1"/>
</dbReference>
<gene>
    <name evidence="1" type="ORF">OG563_47555</name>
</gene>
<dbReference type="PANTHER" id="PTHR48228:SF5">
    <property type="entry name" value="ALPHA-METHYLACYL-COA RACEMASE"/>
    <property type="match status" value="1"/>
</dbReference>
<dbReference type="Gene3D" id="3.30.1540.10">
    <property type="entry name" value="formyl-coa transferase, domain 3"/>
    <property type="match status" value="1"/>
</dbReference>
<dbReference type="InterPro" id="IPR003673">
    <property type="entry name" value="CoA-Trfase_fam_III"/>
</dbReference>
<evidence type="ECO:0000313" key="2">
    <source>
        <dbReference type="Proteomes" id="UP001432062"/>
    </source>
</evidence>
<dbReference type="InterPro" id="IPR044855">
    <property type="entry name" value="CoA-Trfase_III_dom3_sf"/>
</dbReference>
<evidence type="ECO:0000313" key="1">
    <source>
        <dbReference type="EMBL" id="WUV46608.1"/>
    </source>
</evidence>